<name>A0A813YTD4_9BILA</name>
<dbReference type="SUPFAM" id="SSF81383">
    <property type="entry name" value="F-box domain"/>
    <property type="match status" value="1"/>
</dbReference>
<feature type="domain" description="F-box" evidence="1">
    <location>
        <begin position="5"/>
        <end position="52"/>
    </location>
</feature>
<dbReference type="Proteomes" id="UP000663870">
    <property type="component" value="Unassembled WGS sequence"/>
</dbReference>
<evidence type="ECO:0000259" key="1">
    <source>
        <dbReference type="PROSITE" id="PS50181"/>
    </source>
</evidence>
<comment type="caution">
    <text evidence="2">The sequence shown here is derived from an EMBL/GenBank/DDBJ whole genome shotgun (WGS) entry which is preliminary data.</text>
</comment>
<dbReference type="InterPro" id="IPR001810">
    <property type="entry name" value="F-box_dom"/>
</dbReference>
<dbReference type="PROSITE" id="PS50181">
    <property type="entry name" value="FBOX"/>
    <property type="match status" value="1"/>
</dbReference>
<organism evidence="2 4">
    <name type="scientific">Rotaria sordida</name>
    <dbReference type="NCBI Taxonomy" id="392033"/>
    <lineage>
        <taxon>Eukaryota</taxon>
        <taxon>Metazoa</taxon>
        <taxon>Spiralia</taxon>
        <taxon>Gnathifera</taxon>
        <taxon>Rotifera</taxon>
        <taxon>Eurotatoria</taxon>
        <taxon>Bdelloidea</taxon>
        <taxon>Philodinida</taxon>
        <taxon>Philodinidae</taxon>
        <taxon>Rotaria</taxon>
    </lineage>
</organism>
<protein>
    <recommendedName>
        <fullName evidence="1">F-box domain-containing protein</fullName>
    </recommendedName>
</protein>
<keyword evidence="5" id="KW-1185">Reference proteome</keyword>
<reference evidence="2" key="1">
    <citation type="submission" date="2021-02" db="EMBL/GenBank/DDBJ databases">
        <authorList>
            <person name="Nowell W R."/>
        </authorList>
    </citation>
    <scope>NUCLEOTIDE SEQUENCE</scope>
</reference>
<sequence>MEHLSIKLDDLPDEILIIILKKLSNVEVLYSLIGVNKRLNRIACDSVFTSNLTLYFLDKYIHSLSDSMVNRFCSQILPEIDHKIKWLNLESKFMERILLAGNYPNLYGLGLYGIDVEKAIYLFTDDTTFIHVVKNQISSLFFYICSDKKWIPSNDVNKIVFKHIFNIFTKLEYLNFGPSLMWHQRFSFDMPSPNVISSSLLELHITVFHFNDLLYLLDGRFNQLRRFHVNIYRIQHGSSNIYRQEKLPNLRCFSLYSDMRVHYYDEFILPLLHRMLNLEELDLHLKVDRYKGFIDGNDLKENIINNMPRLIQFTFNIRLTNRRPNQTNLPSNEDIKHTFKDFKDNQIISCANFFEENQFSYCHIYSYSYRMKYYDNIKNNFPGGLFKYVDNVSLFDERPFEYEFFLQIAQSFPFMKKLTINNNKPQKNKLYKQSKKDNQDLPIIKYLHLTNLYFDQAHDDYIEQFLINTETYLPYKFYLFVDYEALKRVTENFSRHATRINCAKVHYLCIPNGPEITEHMKDYFPQINIG</sequence>
<gene>
    <name evidence="3" type="ORF">JXQ802_LOCUS15344</name>
    <name evidence="2" type="ORF">PYM288_LOCUS8916</name>
</gene>
<evidence type="ECO:0000313" key="2">
    <source>
        <dbReference type="EMBL" id="CAF0888676.1"/>
    </source>
</evidence>
<dbReference type="Proteomes" id="UP000663854">
    <property type="component" value="Unassembled WGS sequence"/>
</dbReference>
<dbReference type="EMBL" id="CAJNOH010000124">
    <property type="protein sequence ID" value="CAF0888676.1"/>
    <property type="molecule type" value="Genomic_DNA"/>
</dbReference>
<dbReference type="AlphaFoldDB" id="A0A813YTD4"/>
<evidence type="ECO:0000313" key="4">
    <source>
        <dbReference type="Proteomes" id="UP000663854"/>
    </source>
</evidence>
<evidence type="ECO:0000313" key="3">
    <source>
        <dbReference type="EMBL" id="CAF1024827.1"/>
    </source>
</evidence>
<proteinExistence type="predicted"/>
<dbReference type="EMBL" id="CAJNOL010000356">
    <property type="protein sequence ID" value="CAF1024827.1"/>
    <property type="molecule type" value="Genomic_DNA"/>
</dbReference>
<dbReference type="Pfam" id="PF00646">
    <property type="entry name" value="F-box"/>
    <property type="match status" value="1"/>
</dbReference>
<evidence type="ECO:0000313" key="5">
    <source>
        <dbReference type="Proteomes" id="UP000663870"/>
    </source>
</evidence>
<accession>A0A813YTD4</accession>
<dbReference type="InterPro" id="IPR036047">
    <property type="entry name" value="F-box-like_dom_sf"/>
</dbReference>